<reference evidence="1 2" key="1">
    <citation type="submission" date="2022-09" db="EMBL/GenBank/DDBJ databases">
        <authorList>
            <person name="Kop L."/>
        </authorList>
    </citation>
    <scope>NUCLEOTIDE SEQUENCE [LARGE SCALE GENOMIC DNA]</scope>
    <source>
        <strain evidence="1 2">347</strain>
    </source>
</reference>
<dbReference type="RefSeq" id="WP_282010947.1">
    <property type="nucleotide sequence ID" value="NZ_OX336137.1"/>
</dbReference>
<accession>A0ABM9HD21</accession>
<evidence type="ECO:0000313" key="2">
    <source>
        <dbReference type="Proteomes" id="UP001157733"/>
    </source>
</evidence>
<dbReference type="Pfam" id="PF08897">
    <property type="entry name" value="DUF1841"/>
    <property type="match status" value="1"/>
</dbReference>
<dbReference type="EMBL" id="OX336137">
    <property type="protein sequence ID" value="CAI2718036.1"/>
    <property type="molecule type" value="Genomic_DNA"/>
</dbReference>
<gene>
    <name evidence="1" type="ORF">NSPWAT_1177</name>
</gene>
<proteinExistence type="predicted"/>
<protein>
    <recommendedName>
        <fullName evidence="3">DUF1841 family protein</fullName>
    </recommendedName>
</protein>
<sequence>MKFDKETQERVLRVAADRNQGKDFEELDECIARIMDMHPEFDQAWEMGEMAVYPQEIEGKVVNPFVHTVLHVIVDQQIQDEAPDFVTTSYKEMVDMGMDNHEILHNLISVYADLYFTNFRRGDNFSNLDYQERLKQLVRQARAQMDEGE</sequence>
<dbReference type="Proteomes" id="UP001157733">
    <property type="component" value="Chromosome"/>
</dbReference>
<keyword evidence="2" id="KW-1185">Reference proteome</keyword>
<organism evidence="1 2">
    <name type="scientific">Nitrospina watsonii</name>
    <dbReference type="NCBI Taxonomy" id="1323948"/>
    <lineage>
        <taxon>Bacteria</taxon>
        <taxon>Pseudomonadati</taxon>
        <taxon>Nitrospinota/Tectimicrobiota group</taxon>
        <taxon>Nitrospinota</taxon>
        <taxon>Nitrospinia</taxon>
        <taxon>Nitrospinales</taxon>
        <taxon>Nitrospinaceae</taxon>
        <taxon>Nitrospina</taxon>
    </lineage>
</organism>
<name>A0ABM9HD21_9BACT</name>
<dbReference type="InterPro" id="IPR014993">
    <property type="entry name" value="DUF1841"/>
</dbReference>
<evidence type="ECO:0000313" key="1">
    <source>
        <dbReference type="EMBL" id="CAI2718036.1"/>
    </source>
</evidence>
<evidence type="ECO:0008006" key="3">
    <source>
        <dbReference type="Google" id="ProtNLM"/>
    </source>
</evidence>